<gene>
    <name evidence="11" type="primary">ECM16</name>
    <name evidence="11" type="ORF">H4219_005088</name>
</gene>
<dbReference type="Pfam" id="PF04408">
    <property type="entry name" value="WHD_HA2"/>
    <property type="match status" value="1"/>
</dbReference>
<dbReference type="PROSITE" id="PS51194">
    <property type="entry name" value="HELICASE_CTER"/>
    <property type="match status" value="1"/>
</dbReference>
<dbReference type="GO" id="GO:0003723">
    <property type="term" value="F:RNA binding"/>
    <property type="evidence" value="ECO:0007669"/>
    <property type="project" value="TreeGrafter"/>
</dbReference>
<name>A0A9W8DQ76_9FUNG</name>
<comment type="similarity">
    <text evidence="1">Belongs to the DEAD box helicase family. DEAH subfamily.</text>
</comment>
<dbReference type="OrthoDB" id="10253254at2759"/>
<reference evidence="11" key="1">
    <citation type="submission" date="2022-07" db="EMBL/GenBank/DDBJ databases">
        <title>Phylogenomic reconstructions and comparative analyses of Kickxellomycotina fungi.</title>
        <authorList>
            <person name="Reynolds N.K."/>
            <person name="Stajich J.E."/>
            <person name="Barry K."/>
            <person name="Grigoriev I.V."/>
            <person name="Crous P."/>
            <person name="Smith M.E."/>
        </authorList>
    </citation>
    <scope>NUCLEOTIDE SEQUENCE</scope>
    <source>
        <strain evidence="11">NBRC 100468</strain>
    </source>
</reference>
<dbReference type="SMART" id="SM00382">
    <property type="entry name" value="AAA"/>
    <property type="match status" value="1"/>
</dbReference>
<feature type="domain" description="Helicase ATP-binding" evidence="9">
    <location>
        <begin position="301"/>
        <end position="511"/>
    </location>
</feature>
<dbReference type="InterPro" id="IPR027417">
    <property type="entry name" value="P-loop_NTPase"/>
</dbReference>
<dbReference type="Pfam" id="PF00271">
    <property type="entry name" value="Helicase_C"/>
    <property type="match status" value="1"/>
</dbReference>
<proteinExistence type="inferred from homology"/>
<dbReference type="GO" id="GO:0005730">
    <property type="term" value="C:nucleolus"/>
    <property type="evidence" value="ECO:0007669"/>
    <property type="project" value="TreeGrafter"/>
</dbReference>
<comment type="catalytic activity">
    <reaction evidence="7">
        <text>ATP + H2O = ADP + phosphate + H(+)</text>
        <dbReference type="Rhea" id="RHEA:13065"/>
        <dbReference type="ChEBI" id="CHEBI:15377"/>
        <dbReference type="ChEBI" id="CHEBI:15378"/>
        <dbReference type="ChEBI" id="CHEBI:30616"/>
        <dbReference type="ChEBI" id="CHEBI:43474"/>
        <dbReference type="ChEBI" id="CHEBI:456216"/>
        <dbReference type="EC" id="3.6.4.13"/>
    </reaction>
</comment>
<dbReference type="PROSITE" id="PS51192">
    <property type="entry name" value="HELICASE_ATP_BIND_1"/>
    <property type="match status" value="1"/>
</dbReference>
<dbReference type="SMART" id="SM00847">
    <property type="entry name" value="HA2"/>
    <property type="match status" value="1"/>
</dbReference>
<feature type="compositionally biased region" description="Basic and acidic residues" evidence="8">
    <location>
        <begin position="149"/>
        <end position="162"/>
    </location>
</feature>
<dbReference type="InterPro" id="IPR001650">
    <property type="entry name" value="Helicase_C-like"/>
</dbReference>
<keyword evidence="4 11" id="KW-0378">Hydrolase</keyword>
<feature type="region of interest" description="Disordered" evidence="8">
    <location>
        <begin position="40"/>
        <end position="246"/>
    </location>
</feature>
<evidence type="ECO:0000313" key="11">
    <source>
        <dbReference type="EMBL" id="KAJ1913724.1"/>
    </source>
</evidence>
<feature type="compositionally biased region" description="Acidic residues" evidence="8">
    <location>
        <begin position="189"/>
        <end position="211"/>
    </location>
</feature>
<feature type="compositionally biased region" description="Acidic residues" evidence="8">
    <location>
        <begin position="634"/>
        <end position="661"/>
    </location>
</feature>
<dbReference type="Gene3D" id="3.40.50.300">
    <property type="entry name" value="P-loop containing nucleotide triphosphate hydrolases"/>
    <property type="match status" value="3"/>
</dbReference>
<dbReference type="Pfam" id="PF07717">
    <property type="entry name" value="OB_NTP_bind"/>
    <property type="match status" value="1"/>
</dbReference>
<dbReference type="GO" id="GO:0016787">
    <property type="term" value="F:hydrolase activity"/>
    <property type="evidence" value="ECO:0007669"/>
    <property type="project" value="UniProtKB-KW"/>
</dbReference>
<dbReference type="InterPro" id="IPR011709">
    <property type="entry name" value="DEAD-box_helicase_OB_fold"/>
</dbReference>
<keyword evidence="3" id="KW-0547">Nucleotide-binding</keyword>
<dbReference type="PROSITE" id="PS00690">
    <property type="entry name" value="DEAH_ATP_HELICASE"/>
    <property type="match status" value="1"/>
</dbReference>
<feature type="compositionally biased region" description="Basic and acidic residues" evidence="8">
    <location>
        <begin position="692"/>
        <end position="701"/>
    </location>
</feature>
<feature type="compositionally biased region" description="Basic and acidic residues" evidence="8">
    <location>
        <begin position="588"/>
        <end position="598"/>
    </location>
</feature>
<comment type="caution">
    <text evidence="11">The sequence shown here is derived from an EMBL/GenBank/DDBJ whole genome shotgun (WGS) entry which is preliminary data.</text>
</comment>
<dbReference type="GO" id="GO:0000462">
    <property type="term" value="P:maturation of SSU-rRNA from tricistronic rRNA transcript (SSU-rRNA, 5.8S rRNA, LSU-rRNA)"/>
    <property type="evidence" value="ECO:0007669"/>
    <property type="project" value="TreeGrafter"/>
</dbReference>
<evidence type="ECO:0000313" key="12">
    <source>
        <dbReference type="Proteomes" id="UP001150538"/>
    </source>
</evidence>
<dbReference type="Pfam" id="PF21010">
    <property type="entry name" value="HA2_C"/>
    <property type="match status" value="1"/>
</dbReference>
<organism evidence="11 12">
    <name type="scientific">Mycoemilia scoparia</name>
    <dbReference type="NCBI Taxonomy" id="417184"/>
    <lineage>
        <taxon>Eukaryota</taxon>
        <taxon>Fungi</taxon>
        <taxon>Fungi incertae sedis</taxon>
        <taxon>Zoopagomycota</taxon>
        <taxon>Kickxellomycotina</taxon>
        <taxon>Kickxellomycetes</taxon>
        <taxon>Kickxellales</taxon>
        <taxon>Kickxellaceae</taxon>
        <taxon>Mycoemilia</taxon>
    </lineage>
</organism>
<dbReference type="GO" id="GO:0003724">
    <property type="term" value="F:RNA helicase activity"/>
    <property type="evidence" value="ECO:0007669"/>
    <property type="project" value="UniProtKB-EC"/>
</dbReference>
<dbReference type="FunFam" id="3.40.50.300:FF:000637">
    <property type="entry name" value="ATP-dependent RNA helicase DHX37/DHR1"/>
    <property type="match status" value="1"/>
</dbReference>
<evidence type="ECO:0000256" key="8">
    <source>
        <dbReference type="SAM" id="MobiDB-lite"/>
    </source>
</evidence>
<keyword evidence="12" id="KW-1185">Reference proteome</keyword>
<dbReference type="InterPro" id="IPR014001">
    <property type="entry name" value="Helicase_ATP-bd"/>
</dbReference>
<dbReference type="InterPro" id="IPR003593">
    <property type="entry name" value="AAA+_ATPase"/>
</dbReference>
<dbReference type="Pfam" id="PF00270">
    <property type="entry name" value="DEAD"/>
    <property type="match status" value="1"/>
</dbReference>
<dbReference type="PANTHER" id="PTHR18934:SF99">
    <property type="entry name" value="ATP-DEPENDENT RNA HELICASE DHX37-RELATED"/>
    <property type="match status" value="1"/>
</dbReference>
<dbReference type="Proteomes" id="UP001150538">
    <property type="component" value="Unassembled WGS sequence"/>
</dbReference>
<feature type="compositionally biased region" description="Basic and acidic residues" evidence="8">
    <location>
        <begin position="53"/>
        <end position="71"/>
    </location>
</feature>
<feature type="compositionally biased region" description="Polar residues" evidence="8">
    <location>
        <begin position="42"/>
        <end position="52"/>
    </location>
</feature>
<feature type="compositionally biased region" description="Acidic residues" evidence="8">
    <location>
        <begin position="87"/>
        <end position="105"/>
    </location>
</feature>
<feature type="compositionally biased region" description="Acidic residues" evidence="8">
    <location>
        <begin position="219"/>
        <end position="230"/>
    </location>
</feature>
<sequence>MGTNKSKKQKRLDKYIEKKLKKERRVELFELLSKSAYKSDLMKSSRTLGQNNETKREKLRRAALEEKHGIARSDPSVRLYVEKEVRDYEDDESPSSSDDDDDDYNSQETSGVKRKAESITKTANSTTTAAIQVGIDTGLVRRKRQKKNRVLDKLRNSGKDNSDSQDDQEDNSNIQTYIPVASIKTTTNEAEEEQDSDQSSEFDSSDSEDDGSESKDSQDSDENGSDSEEDQNQKDEEEPKKPKEPYKLRTSVLLKPGQISASAQHQALKEDKKFYITVSRTEEIQAQRLKLPIVAEEQRIMEAISENPVIILCGETGSGKTTQVPQFLYEAGYGHPESPNNPGMIGVTQPRRVAAVSMANRVSTELNLIDNEKATSSLVSYQIRYDSSTTSKDTRIKFMTDGVLLRELAQDFLLTKYSAIIVDEAHERSINTDILLGVLSRVVKLRQDMSRNNEAVKKSSTTSNNSSRSSSSEQLNTQQKIRPLKLIIMSATLRVDDFISNARLFDIPPPVIKVDARQFPVYIHYNRKTPLGEGEYIQETIRKVGKIHTRLPPGGILVFLSGQAEINQVCKALRKKWGKSLDNLLTAPKDKNNKENMGRGKKNQKNKRGNNGGDGDEKINPNEGMVELEDIELGEVSDNDQFEYDSGLEDSGDEDSEEENIEQLRQDNQVEDESGESNSQVKDTVSLFNKNTQEDTSKGGEEEKETPPLYVLPLYSLLPTEKQMQVFADPPPGSRLCVIATNVAETSLTIPGIKYVVDSGKVKARKYDDKSGVQSYEVEWVSRASADQRAGRAGRTGPGHCYRLYSSPIYHDHFMAFSVPEILRMPIEGLVLQMKSMHLDQIVNFPFPTAPQREVLAKSQRLLGWLGALEAGNDAAVAVSSGSVKKKDENKQKITELGRLMSVFPIAPRFSKMLIIGQQHGCLPYIIAIVSGLSVGDPFIRDYHMQFASAGGRNSKNTTGDDYDDNDEDTKRAGSRGGKLSNEEIAEKENFKAMRSKFMKSQMMLMGNNCLSDALKVLNAIGAYEYSGGTEEICQQYFLRSKAMAETRKLRSQLTHLVQANCPGIDVAMNPKMQPPSPKQATVLRQVILAGFIDQVAIRIDLAGPTSMTEAVMQQQNELAQSASYGGGGKSAKSLLSGAYITMWSDELVFIHPESVAHKNQSIKSGSGAGVWPDAVVYTELQRTSRLYMKGVTVIDPRWLVAIGRGLCEFGKPRAHPAPIYNKNRDEMECYVDATFGLKEWPIPPVKVLQKRVGTRWAISRVMQ</sequence>
<dbReference type="EMBL" id="JANBPU010000243">
    <property type="protein sequence ID" value="KAJ1913724.1"/>
    <property type="molecule type" value="Genomic_DNA"/>
</dbReference>
<evidence type="ECO:0000256" key="3">
    <source>
        <dbReference type="ARBA" id="ARBA00022741"/>
    </source>
</evidence>
<feature type="compositionally biased region" description="Basic residues" evidence="8">
    <location>
        <begin position="599"/>
        <end position="608"/>
    </location>
</feature>
<keyword evidence="6" id="KW-0067">ATP-binding</keyword>
<dbReference type="PANTHER" id="PTHR18934">
    <property type="entry name" value="ATP-DEPENDENT RNA HELICASE"/>
    <property type="match status" value="1"/>
</dbReference>
<evidence type="ECO:0000259" key="10">
    <source>
        <dbReference type="PROSITE" id="PS51194"/>
    </source>
</evidence>
<feature type="domain" description="Helicase C-terminal" evidence="10">
    <location>
        <begin position="663"/>
        <end position="838"/>
    </location>
</feature>
<feature type="region of interest" description="Disordered" evidence="8">
    <location>
        <begin position="951"/>
        <end position="982"/>
    </location>
</feature>
<dbReference type="SUPFAM" id="SSF52540">
    <property type="entry name" value="P-loop containing nucleoside triphosphate hydrolases"/>
    <property type="match status" value="1"/>
</dbReference>
<evidence type="ECO:0000256" key="6">
    <source>
        <dbReference type="ARBA" id="ARBA00022840"/>
    </source>
</evidence>
<evidence type="ECO:0000256" key="4">
    <source>
        <dbReference type="ARBA" id="ARBA00022801"/>
    </source>
</evidence>
<feature type="region of interest" description="Disordered" evidence="8">
    <location>
        <begin position="634"/>
        <end position="707"/>
    </location>
</feature>
<dbReference type="InterPro" id="IPR002464">
    <property type="entry name" value="DNA/RNA_helicase_DEAH_CS"/>
</dbReference>
<dbReference type="GO" id="GO:1990904">
    <property type="term" value="C:ribonucleoprotein complex"/>
    <property type="evidence" value="ECO:0007669"/>
    <property type="project" value="UniProtKB-ARBA"/>
</dbReference>
<dbReference type="InterPro" id="IPR007502">
    <property type="entry name" value="Helicase-assoc_dom"/>
</dbReference>
<protein>
    <recommendedName>
        <fullName evidence="2">RNA helicase</fullName>
        <ecNumber evidence="2">3.6.4.13</ecNumber>
    </recommendedName>
</protein>
<dbReference type="InterPro" id="IPR011545">
    <property type="entry name" value="DEAD/DEAH_box_helicase_dom"/>
</dbReference>
<dbReference type="InterPro" id="IPR048333">
    <property type="entry name" value="HA2_WH"/>
</dbReference>
<evidence type="ECO:0000256" key="7">
    <source>
        <dbReference type="ARBA" id="ARBA00047984"/>
    </source>
</evidence>
<dbReference type="AlphaFoldDB" id="A0A9W8DQ76"/>
<feature type="compositionally biased region" description="Low complexity" evidence="8">
    <location>
        <begin position="459"/>
        <end position="472"/>
    </location>
</feature>
<feature type="compositionally biased region" description="Polar residues" evidence="8">
    <location>
        <begin position="676"/>
        <end position="691"/>
    </location>
</feature>
<dbReference type="SMART" id="SM00490">
    <property type="entry name" value="HELICc"/>
    <property type="match status" value="1"/>
</dbReference>
<feature type="region of interest" description="Disordered" evidence="8">
    <location>
        <begin position="450"/>
        <end position="477"/>
    </location>
</feature>
<accession>A0A9W8DQ76</accession>
<evidence type="ECO:0000256" key="5">
    <source>
        <dbReference type="ARBA" id="ARBA00022806"/>
    </source>
</evidence>
<feature type="compositionally biased region" description="Polar residues" evidence="8">
    <location>
        <begin position="119"/>
        <end position="130"/>
    </location>
</feature>
<dbReference type="EC" id="3.6.4.13" evidence="2"/>
<evidence type="ECO:0000259" key="9">
    <source>
        <dbReference type="PROSITE" id="PS51192"/>
    </source>
</evidence>
<dbReference type="CDD" id="cd18791">
    <property type="entry name" value="SF2_C_RHA"/>
    <property type="match status" value="1"/>
</dbReference>
<evidence type="ECO:0000256" key="1">
    <source>
        <dbReference type="ARBA" id="ARBA00008792"/>
    </source>
</evidence>
<dbReference type="Gene3D" id="1.20.120.1080">
    <property type="match status" value="1"/>
</dbReference>
<dbReference type="GO" id="GO:0005524">
    <property type="term" value="F:ATP binding"/>
    <property type="evidence" value="ECO:0007669"/>
    <property type="project" value="UniProtKB-KW"/>
</dbReference>
<evidence type="ECO:0000256" key="2">
    <source>
        <dbReference type="ARBA" id="ARBA00012552"/>
    </source>
</evidence>
<feature type="compositionally biased region" description="Basic and acidic residues" evidence="8">
    <location>
        <begin position="231"/>
        <end position="246"/>
    </location>
</feature>
<dbReference type="CDD" id="cd17982">
    <property type="entry name" value="DEXHc_DHX37"/>
    <property type="match status" value="1"/>
</dbReference>
<keyword evidence="5 11" id="KW-0347">Helicase</keyword>
<feature type="region of interest" description="Disordered" evidence="8">
    <location>
        <begin position="584"/>
        <end position="622"/>
    </location>
</feature>
<dbReference type="SMART" id="SM00487">
    <property type="entry name" value="DEXDc"/>
    <property type="match status" value="1"/>
</dbReference>